<evidence type="ECO:0000313" key="1">
    <source>
        <dbReference type="EMBL" id="SVA62727.1"/>
    </source>
</evidence>
<gene>
    <name evidence="1" type="ORF">METZ01_LOCUS115581</name>
</gene>
<name>A0A381XEW6_9ZZZZ</name>
<organism evidence="1">
    <name type="scientific">marine metagenome</name>
    <dbReference type="NCBI Taxonomy" id="408172"/>
    <lineage>
        <taxon>unclassified sequences</taxon>
        <taxon>metagenomes</taxon>
        <taxon>ecological metagenomes</taxon>
    </lineage>
</organism>
<accession>A0A381XEW6</accession>
<sequence length="284" mass="33708">MSKEEYIKEVSDFIDYFAELIDGKPFHHQYHFRKPGLYEGFEKKHQVTNRNLTIHSLEDAYKKYWWDNKDYAENKRILDKISKKIKEYRRGEESREECLKVLECVLEWGAGNKYTKLFVSNMDWAKSKENIDKLMEDGVKEMQKHDPNPKLFDNEKGPRMNAGFTKYYALACEDVIIYDGRVAAALGFLTKKYLKQESRDWIPDELNFGYTGNKYRNPNKCEVNYELTNKFKLIISHHHHAESNIRANWIISEAMGKVKDKEWDSEKIDMRKIEAALFILGYSL</sequence>
<proteinExistence type="predicted"/>
<protein>
    <submittedName>
        <fullName evidence="1">Uncharacterized protein</fullName>
    </submittedName>
</protein>
<reference evidence="1" key="1">
    <citation type="submission" date="2018-05" db="EMBL/GenBank/DDBJ databases">
        <authorList>
            <person name="Lanie J.A."/>
            <person name="Ng W.-L."/>
            <person name="Kazmierczak K.M."/>
            <person name="Andrzejewski T.M."/>
            <person name="Davidsen T.M."/>
            <person name="Wayne K.J."/>
            <person name="Tettelin H."/>
            <person name="Glass J.I."/>
            <person name="Rusch D."/>
            <person name="Podicherti R."/>
            <person name="Tsui H.-C.T."/>
            <person name="Winkler M.E."/>
        </authorList>
    </citation>
    <scope>NUCLEOTIDE SEQUENCE</scope>
</reference>
<dbReference type="AlphaFoldDB" id="A0A381XEW6"/>
<dbReference type="EMBL" id="UINC01014762">
    <property type="protein sequence ID" value="SVA62727.1"/>
    <property type="molecule type" value="Genomic_DNA"/>
</dbReference>